<dbReference type="InterPro" id="IPR008625">
    <property type="entry name" value="GAGE_fam"/>
</dbReference>
<dbReference type="PANTHER" id="PTHR14047">
    <property type="entry name" value="P ANTIGEN FAMILY MEMBER 5-RELATED"/>
    <property type="match status" value="1"/>
</dbReference>
<dbReference type="SMART" id="SM01379">
    <property type="entry name" value="GAGE"/>
    <property type="match status" value="1"/>
</dbReference>
<dbReference type="Pfam" id="PF05831">
    <property type="entry name" value="GAGE"/>
    <property type="match status" value="1"/>
</dbReference>
<name>A0A8I5UEQ5_PONAB</name>
<protein>
    <recommendedName>
        <fullName evidence="2">GAGE domain-containing protein</fullName>
    </recommendedName>
</protein>
<evidence type="ECO:0000313" key="4">
    <source>
        <dbReference type="Proteomes" id="UP000001595"/>
    </source>
</evidence>
<organism evidence="3 4">
    <name type="scientific">Pongo abelii</name>
    <name type="common">Sumatran orangutan</name>
    <name type="synonym">Pongo pygmaeus abelii</name>
    <dbReference type="NCBI Taxonomy" id="9601"/>
    <lineage>
        <taxon>Eukaryota</taxon>
        <taxon>Metazoa</taxon>
        <taxon>Chordata</taxon>
        <taxon>Craniata</taxon>
        <taxon>Vertebrata</taxon>
        <taxon>Euteleostomi</taxon>
        <taxon>Mammalia</taxon>
        <taxon>Eutheria</taxon>
        <taxon>Euarchontoglires</taxon>
        <taxon>Primates</taxon>
        <taxon>Haplorrhini</taxon>
        <taxon>Catarrhini</taxon>
        <taxon>Hominidae</taxon>
        <taxon>Pongo</taxon>
    </lineage>
</organism>
<evidence type="ECO:0000259" key="2">
    <source>
        <dbReference type="SMART" id="SM01379"/>
    </source>
</evidence>
<dbReference type="PANTHER" id="PTHR14047:SF34">
    <property type="entry name" value="G ANTIGEN FAMILY E MEMBER 3-RELATED"/>
    <property type="match status" value="1"/>
</dbReference>
<proteinExistence type="inferred from homology"/>
<comment type="similarity">
    <text evidence="1">Belongs to the GAGE family.</text>
</comment>
<reference evidence="3 4" key="1">
    <citation type="submission" date="2008-02" db="EMBL/GenBank/DDBJ databases">
        <title>A 6x draft sequence assembly of the Pongo pygmaeus abelii genome.</title>
        <authorList>
            <person name="Wilson R.K."/>
            <person name="Mardis E."/>
        </authorList>
    </citation>
    <scope>NUCLEOTIDE SEQUENCE [LARGE SCALE GENOMIC DNA]</scope>
</reference>
<dbReference type="Ensembl" id="ENSPPYT00000059961.1">
    <property type="protein sequence ID" value="ENSPPYP00000043373.1"/>
    <property type="gene ID" value="ENSPPYG00000041022.1"/>
</dbReference>
<sequence>MHLCIYIIDFLFAHNLNTLRSSSPLRKNVKKRNHQLKIRVLHLVGRSKMKGHLLFKVKEEWRIMLTGGEGPDMEAFQQELALLKIEDEPGDGPDVRKGTLPTFDATKVLEAGDVQP</sequence>
<reference evidence="3" key="3">
    <citation type="submission" date="2025-09" db="UniProtKB">
        <authorList>
            <consortium name="Ensembl"/>
        </authorList>
    </citation>
    <scope>IDENTIFICATION</scope>
</reference>
<dbReference type="InterPro" id="IPR031320">
    <property type="entry name" value="GAGE"/>
</dbReference>
<evidence type="ECO:0000313" key="3">
    <source>
        <dbReference type="Ensembl" id="ENSPPYP00000043373.1"/>
    </source>
</evidence>
<accession>A0A8I5UEQ5</accession>
<evidence type="ECO:0000256" key="1">
    <source>
        <dbReference type="ARBA" id="ARBA00007043"/>
    </source>
</evidence>
<reference evidence="3" key="2">
    <citation type="submission" date="2025-08" db="UniProtKB">
        <authorList>
            <consortium name="Ensembl"/>
        </authorList>
    </citation>
    <scope>IDENTIFICATION</scope>
</reference>
<keyword evidence="4" id="KW-1185">Reference proteome</keyword>
<dbReference type="Proteomes" id="UP000001595">
    <property type="component" value="Chromosome X"/>
</dbReference>
<dbReference type="AlphaFoldDB" id="A0A8I5UEQ5"/>
<feature type="domain" description="GAGE" evidence="2">
    <location>
        <begin position="25"/>
        <end position="116"/>
    </location>
</feature>